<reference evidence="3" key="2">
    <citation type="submission" date="2025-08" db="UniProtKB">
        <authorList>
            <consortium name="RefSeq"/>
        </authorList>
    </citation>
    <scope>IDENTIFICATION</scope>
    <source>
        <strain evidence="3">S238N-H82</strain>
        <tissue evidence="3">Testes</tissue>
    </source>
</reference>
<dbReference type="KEGG" id="bfo:118423331"/>
<evidence type="ECO:0000313" key="2">
    <source>
        <dbReference type="Proteomes" id="UP000001554"/>
    </source>
</evidence>
<dbReference type="OMA" id="NIESKHW"/>
<dbReference type="OrthoDB" id="535509at2759"/>
<dbReference type="RefSeq" id="XP_035687347.1">
    <property type="nucleotide sequence ID" value="XM_035831454.1"/>
</dbReference>
<dbReference type="SMART" id="SM00005">
    <property type="entry name" value="DEATH"/>
    <property type="match status" value="1"/>
</dbReference>
<gene>
    <name evidence="3" type="primary">LOC118423331</name>
</gene>
<dbReference type="GO" id="GO:0007165">
    <property type="term" value="P:signal transduction"/>
    <property type="evidence" value="ECO:0007669"/>
    <property type="project" value="InterPro"/>
</dbReference>
<dbReference type="SUPFAM" id="SSF47986">
    <property type="entry name" value="DEATH domain"/>
    <property type="match status" value="1"/>
</dbReference>
<dbReference type="FunFam" id="1.10.533.10:FF:000059">
    <property type="entry name" value="Fas-associated via death domain"/>
    <property type="match status" value="1"/>
</dbReference>
<dbReference type="Gene3D" id="1.10.533.10">
    <property type="entry name" value="Death Domain, Fas"/>
    <property type="match status" value="1"/>
</dbReference>
<dbReference type="Proteomes" id="UP000001554">
    <property type="component" value="Chromosome 9"/>
</dbReference>
<dbReference type="Pfam" id="PF00531">
    <property type="entry name" value="Death"/>
    <property type="match status" value="1"/>
</dbReference>
<dbReference type="PANTHER" id="PTHR15077:SF12">
    <property type="entry name" value="DEATH DOMAIN-CONTAINING PROTEIN"/>
    <property type="match status" value="1"/>
</dbReference>
<protein>
    <submittedName>
        <fullName evidence="3">Uncharacterized protein LOC118423331</fullName>
    </submittedName>
</protein>
<keyword evidence="2" id="KW-1185">Reference proteome</keyword>
<evidence type="ECO:0000313" key="3">
    <source>
        <dbReference type="RefSeq" id="XP_035687347.1"/>
    </source>
</evidence>
<accession>A0A9J7MZN0</accession>
<sequence>MWSRTGVIKEAMTSNGRSGNVVRRMTSVYLFKKPETDLRHFGLSPNVRTCSHIEGYKMEGTDLTQELQTVADYIGKDWKRLLRRLGMKDNDLDLIHHDYMDAGLVEMVYQGLRKWTQQDGERATLQKLLAGLEMIRRRDLVNMLSAGADASPSVLSQIRHDLPEHTVPKQPMSAGIPCSARFKKRKHLPGFLKTLVKST</sequence>
<organism evidence="2 3">
    <name type="scientific">Branchiostoma floridae</name>
    <name type="common">Florida lancelet</name>
    <name type="synonym">Amphioxus</name>
    <dbReference type="NCBI Taxonomy" id="7739"/>
    <lineage>
        <taxon>Eukaryota</taxon>
        <taxon>Metazoa</taxon>
        <taxon>Chordata</taxon>
        <taxon>Cephalochordata</taxon>
        <taxon>Leptocardii</taxon>
        <taxon>Amphioxiformes</taxon>
        <taxon>Branchiostomatidae</taxon>
        <taxon>Branchiostoma</taxon>
    </lineage>
</organism>
<proteinExistence type="predicted"/>
<evidence type="ECO:0000259" key="1">
    <source>
        <dbReference type="PROSITE" id="PS50017"/>
    </source>
</evidence>
<dbReference type="InterPro" id="IPR000488">
    <property type="entry name" value="Death_dom"/>
</dbReference>
<dbReference type="AlphaFoldDB" id="A0A9J7MZN0"/>
<dbReference type="PANTHER" id="PTHR15077">
    <property type="entry name" value="FAS-ASSOCIATING DEATH DOMAIN-CONTAINING PROTEIN FADD"/>
    <property type="match status" value="1"/>
</dbReference>
<dbReference type="InterPro" id="IPR016729">
    <property type="entry name" value="FADD"/>
</dbReference>
<name>A0A9J7MZN0_BRAFL</name>
<dbReference type="InterPro" id="IPR011029">
    <property type="entry name" value="DEATH-like_dom_sf"/>
</dbReference>
<dbReference type="CDD" id="cd01670">
    <property type="entry name" value="Death"/>
    <property type="match status" value="1"/>
</dbReference>
<dbReference type="PROSITE" id="PS50017">
    <property type="entry name" value="DEATH_DOMAIN"/>
    <property type="match status" value="1"/>
</dbReference>
<feature type="domain" description="Death" evidence="1">
    <location>
        <begin position="63"/>
        <end position="148"/>
    </location>
</feature>
<reference evidence="2" key="1">
    <citation type="journal article" date="2020" name="Nat. Ecol. Evol.">
        <title>Deeply conserved synteny resolves early events in vertebrate evolution.</title>
        <authorList>
            <person name="Simakov O."/>
            <person name="Marletaz F."/>
            <person name="Yue J.X."/>
            <person name="O'Connell B."/>
            <person name="Jenkins J."/>
            <person name="Brandt A."/>
            <person name="Calef R."/>
            <person name="Tung C.H."/>
            <person name="Huang T.K."/>
            <person name="Schmutz J."/>
            <person name="Satoh N."/>
            <person name="Yu J.K."/>
            <person name="Putnam N.H."/>
            <person name="Green R.E."/>
            <person name="Rokhsar D.S."/>
        </authorList>
    </citation>
    <scope>NUCLEOTIDE SEQUENCE [LARGE SCALE GENOMIC DNA]</scope>
    <source>
        <strain evidence="2">S238N-H82</strain>
    </source>
</reference>
<dbReference type="GeneID" id="118423331"/>